<organism evidence="3 4">
    <name type="scientific">Sulfurospirillum halorespirans DSM 13726</name>
    <dbReference type="NCBI Taxonomy" id="1193502"/>
    <lineage>
        <taxon>Bacteria</taxon>
        <taxon>Pseudomonadati</taxon>
        <taxon>Campylobacterota</taxon>
        <taxon>Epsilonproteobacteria</taxon>
        <taxon>Campylobacterales</taxon>
        <taxon>Sulfurospirillaceae</taxon>
        <taxon>Sulfurospirillum</taxon>
    </lineage>
</organism>
<feature type="region of interest" description="Disordered" evidence="2">
    <location>
        <begin position="39"/>
        <end position="58"/>
    </location>
</feature>
<dbReference type="AlphaFoldDB" id="A0A1D7THH9"/>
<name>A0A1D7THH9_9BACT</name>
<protein>
    <submittedName>
        <fullName evidence="3">Uncharacterized protein</fullName>
    </submittedName>
</protein>
<evidence type="ECO:0000313" key="3">
    <source>
        <dbReference type="EMBL" id="AOO64447.1"/>
    </source>
</evidence>
<dbReference type="Proteomes" id="UP000094609">
    <property type="component" value="Chromosome"/>
</dbReference>
<dbReference type="RefSeq" id="WP_069477359.1">
    <property type="nucleotide sequence ID" value="NZ_CP017111.1"/>
</dbReference>
<dbReference type="EMBL" id="CP017111">
    <property type="protein sequence ID" value="AOO64447.1"/>
    <property type="molecule type" value="Genomic_DNA"/>
</dbReference>
<feature type="coiled-coil region" evidence="1">
    <location>
        <begin position="124"/>
        <end position="151"/>
    </location>
</feature>
<evidence type="ECO:0000313" key="4">
    <source>
        <dbReference type="Proteomes" id="UP000094609"/>
    </source>
</evidence>
<keyword evidence="1" id="KW-0175">Coiled coil</keyword>
<sequence>MTIEESKNSVNQSFLSTLTKVTTKDSLSEDSFASILASQLDGSTSSSDESTISAASAESNAAVEAFKEALTSKGSLQFYQEYNQEKIEQLMEEKKAELEDKLGLSADSEPPLSGEDRENAISMLDTMLDAYRKQLQEKMQAEDKLEQENTMLNTFLQDLA</sequence>
<proteinExistence type="predicted"/>
<evidence type="ECO:0000256" key="2">
    <source>
        <dbReference type="SAM" id="MobiDB-lite"/>
    </source>
</evidence>
<accession>A0A1D7THH9</accession>
<reference evidence="4" key="1">
    <citation type="submission" date="2016-08" db="EMBL/GenBank/DDBJ databases">
        <title>Complete genome sequence of the organohalide-respiring Epsilonproteobacterium Sulfurospirillum halorespirans.</title>
        <authorList>
            <person name="Goris T."/>
            <person name="Zimmermann J."/>
            <person name="Schenz B."/>
            <person name="Lemos M."/>
            <person name="Hackermueller J."/>
            <person name="Diekert G."/>
        </authorList>
    </citation>
    <scope>NUCLEOTIDE SEQUENCE [LARGE SCALE GENOMIC DNA]</scope>
    <source>
        <strain>DSM 13726</strain>
        <strain evidence="4">PCE-M2</strain>
    </source>
</reference>
<dbReference type="PATRIC" id="fig|1193502.14.peg.668"/>
<dbReference type="KEGG" id="shal:SHALO_0664"/>
<gene>
    <name evidence="3" type="ORF">SHALO_0664</name>
</gene>
<evidence type="ECO:0000256" key="1">
    <source>
        <dbReference type="SAM" id="Coils"/>
    </source>
</evidence>
<dbReference type="STRING" id="1193502.SHALO_0664"/>
<keyword evidence="4" id="KW-1185">Reference proteome</keyword>